<dbReference type="PANTHER" id="PTHR42682">
    <property type="entry name" value="HYDROGENASE-4 COMPONENT F"/>
    <property type="match status" value="1"/>
</dbReference>
<dbReference type="PANTHER" id="PTHR42682:SF3">
    <property type="entry name" value="FORMATE HYDROGENLYASE SUBUNIT 3-RELATED"/>
    <property type="match status" value="1"/>
</dbReference>
<organism evidence="10 11">
    <name type="scientific">Breznakibacter xylanolyticus</name>
    <dbReference type="NCBI Taxonomy" id="990"/>
    <lineage>
        <taxon>Bacteria</taxon>
        <taxon>Pseudomonadati</taxon>
        <taxon>Bacteroidota</taxon>
        <taxon>Bacteroidia</taxon>
        <taxon>Marinilabiliales</taxon>
        <taxon>Marinilabiliaceae</taxon>
        <taxon>Breznakibacter</taxon>
    </lineage>
</organism>
<feature type="transmembrane region" description="Helical" evidence="8">
    <location>
        <begin position="300"/>
        <end position="325"/>
    </location>
</feature>
<name>A0A2W7P1G7_9BACT</name>
<evidence type="ECO:0000256" key="8">
    <source>
        <dbReference type="SAM" id="Phobius"/>
    </source>
</evidence>
<dbReference type="GO" id="GO:0042773">
    <property type="term" value="P:ATP synthesis coupled electron transport"/>
    <property type="evidence" value="ECO:0007669"/>
    <property type="project" value="InterPro"/>
</dbReference>
<dbReference type="GO" id="GO:0005886">
    <property type="term" value="C:plasma membrane"/>
    <property type="evidence" value="ECO:0007669"/>
    <property type="project" value="UniProtKB-SubCell"/>
</dbReference>
<keyword evidence="4 8" id="KW-1133">Transmembrane helix</keyword>
<evidence type="ECO:0000256" key="4">
    <source>
        <dbReference type="ARBA" id="ARBA00022989"/>
    </source>
</evidence>
<feature type="transmembrane region" description="Helical" evidence="8">
    <location>
        <begin position="337"/>
        <end position="359"/>
    </location>
</feature>
<dbReference type="OrthoDB" id="9807568at2"/>
<comment type="caution">
    <text evidence="10">The sequence shown here is derived from an EMBL/GenBank/DDBJ whole genome shotgun (WGS) entry which is preliminary data.</text>
</comment>
<evidence type="ECO:0000256" key="2">
    <source>
        <dbReference type="ARBA" id="ARBA00022475"/>
    </source>
</evidence>
<evidence type="ECO:0000256" key="1">
    <source>
        <dbReference type="ARBA" id="ARBA00004651"/>
    </source>
</evidence>
<dbReference type="InterPro" id="IPR001750">
    <property type="entry name" value="ND/Mrp_TM"/>
</dbReference>
<feature type="transmembrane region" description="Helical" evidence="8">
    <location>
        <begin position="519"/>
        <end position="539"/>
    </location>
</feature>
<evidence type="ECO:0000313" key="10">
    <source>
        <dbReference type="EMBL" id="PZX17292.1"/>
    </source>
</evidence>
<feature type="transmembrane region" description="Helical" evidence="8">
    <location>
        <begin position="74"/>
        <end position="95"/>
    </location>
</feature>
<feature type="transmembrane region" description="Helical" evidence="8">
    <location>
        <begin position="468"/>
        <end position="487"/>
    </location>
</feature>
<evidence type="ECO:0000256" key="5">
    <source>
        <dbReference type="ARBA" id="ARBA00023002"/>
    </source>
</evidence>
<gene>
    <name evidence="10" type="ORF">LX69_01607</name>
</gene>
<feature type="transmembrane region" description="Helical" evidence="8">
    <location>
        <begin position="380"/>
        <end position="402"/>
    </location>
</feature>
<feature type="transmembrane region" description="Helical" evidence="8">
    <location>
        <begin position="204"/>
        <end position="224"/>
    </location>
</feature>
<dbReference type="InterPro" id="IPR003918">
    <property type="entry name" value="NADH_UbQ_OxRdtase"/>
</dbReference>
<evidence type="ECO:0000313" key="11">
    <source>
        <dbReference type="Proteomes" id="UP000249239"/>
    </source>
</evidence>
<feature type="domain" description="NADH:quinone oxidoreductase/Mrp antiporter transmembrane" evidence="9">
    <location>
        <begin position="131"/>
        <end position="412"/>
    </location>
</feature>
<evidence type="ECO:0000259" key="9">
    <source>
        <dbReference type="Pfam" id="PF00361"/>
    </source>
</evidence>
<reference evidence="10 11" key="1">
    <citation type="submission" date="2018-06" db="EMBL/GenBank/DDBJ databases">
        <title>Genomic Encyclopedia of Archaeal and Bacterial Type Strains, Phase II (KMG-II): from individual species to whole genera.</title>
        <authorList>
            <person name="Goeker M."/>
        </authorList>
    </citation>
    <scope>NUCLEOTIDE SEQUENCE [LARGE SCALE GENOMIC DNA]</scope>
    <source>
        <strain evidence="10 11">DSM 6779</strain>
    </source>
</reference>
<comment type="subcellular location">
    <subcellularLocation>
        <location evidence="1">Cell membrane</location>
        <topology evidence="1">Multi-pass membrane protein</topology>
    </subcellularLocation>
    <subcellularLocation>
        <location evidence="7">Membrane</location>
        <topology evidence="7">Multi-pass membrane protein</topology>
    </subcellularLocation>
</comment>
<accession>A0A2W7P1G7</accession>
<evidence type="ECO:0000256" key="3">
    <source>
        <dbReference type="ARBA" id="ARBA00022692"/>
    </source>
</evidence>
<sequence>MTLITAILLVTLLTSLLIGRVKTDRKMWFALAGIGINAVATTLPALQALGGIPTEAMLGGNHITGPIPIRIDGLSAWFMLTIHLISLTGVLYGISYLKGYRATSGKTTLHACALVVLHASLTLLCAVQNSLIFLILWEMMAISAFILVIFENEKMATLKAGINYLIQSHISIVFLMTAFIWIAVQTGSYDFKAMGSYLTDKHPLTCYLLLMMLLVGFAFKAGFVPFHTWLPLAHPAAPAHVSGIMSGLIVKIGIFGILRMGLLLPAGHLPVGQTILMLSLATGIYGILNATVHRDYKRMLAYCTIDNIGIIGIGIGIGFIGLGIQSPTVCYLGFGGALLHVLNHAIFKSLLFMAAGNIYQQTHTLNMEHLGGLFRRMPQTGFIFLAGALAIGGIPPFSGFISEFCIYSGILEGFDHGNIALLSSYILAFGGLSLIGGLSVMTFTKSFGIIFLGTPRRALPHPVEESPLMMRVPLYILAAAMGLMMVFPHRLMELTGDITCALLPSHLPSIDMGAHQQTFIHIAWASAAFILTGIVVWQLRRVITTRHPSKQSPTWGCAYTAPTSKCQYTGKSFAKPLAKHFNLILREHKRFRPLAEGERYPQESRHYMSHYSDAVQERVITPLNKRLLYAANYIKFIQNGKVQWYVLYGLLFIVLIVGIGWWQSLTTLFHEIITNHP</sequence>
<dbReference type="GO" id="GO:0008137">
    <property type="term" value="F:NADH dehydrogenase (ubiquinone) activity"/>
    <property type="evidence" value="ECO:0007669"/>
    <property type="project" value="InterPro"/>
</dbReference>
<dbReference type="RefSeq" id="WP_111445282.1">
    <property type="nucleotide sequence ID" value="NZ_QKZK01000010.1"/>
</dbReference>
<feature type="transmembrane region" description="Helical" evidence="8">
    <location>
        <begin position="236"/>
        <end position="258"/>
    </location>
</feature>
<keyword evidence="11" id="KW-1185">Reference proteome</keyword>
<feature type="transmembrane region" description="Helical" evidence="8">
    <location>
        <begin position="270"/>
        <end position="288"/>
    </location>
</feature>
<dbReference type="GO" id="GO:0016491">
    <property type="term" value="F:oxidoreductase activity"/>
    <property type="evidence" value="ECO:0007669"/>
    <property type="project" value="UniProtKB-KW"/>
</dbReference>
<keyword evidence="3 7" id="KW-0812">Transmembrane</keyword>
<dbReference type="Pfam" id="PF00361">
    <property type="entry name" value="Proton_antipo_M"/>
    <property type="match status" value="1"/>
</dbReference>
<dbReference type="PRINTS" id="PR01437">
    <property type="entry name" value="NUOXDRDTASE4"/>
</dbReference>
<feature type="transmembrane region" description="Helical" evidence="8">
    <location>
        <begin position="130"/>
        <end position="150"/>
    </location>
</feature>
<evidence type="ECO:0000256" key="7">
    <source>
        <dbReference type="RuleBase" id="RU000320"/>
    </source>
</evidence>
<protein>
    <submittedName>
        <fullName evidence="10">Hydrogenase-4 component B</fullName>
    </submittedName>
</protein>
<feature type="transmembrane region" description="Helical" evidence="8">
    <location>
        <begin position="422"/>
        <end position="447"/>
    </location>
</feature>
<dbReference type="EMBL" id="QKZK01000010">
    <property type="protein sequence ID" value="PZX17292.1"/>
    <property type="molecule type" value="Genomic_DNA"/>
</dbReference>
<dbReference type="InterPro" id="IPR052175">
    <property type="entry name" value="ComplexI-like_HydComp"/>
</dbReference>
<keyword evidence="2" id="KW-1003">Cell membrane</keyword>
<feature type="transmembrane region" description="Helical" evidence="8">
    <location>
        <begin position="162"/>
        <end position="184"/>
    </location>
</feature>
<keyword evidence="6 8" id="KW-0472">Membrane</keyword>
<evidence type="ECO:0000256" key="6">
    <source>
        <dbReference type="ARBA" id="ARBA00023136"/>
    </source>
</evidence>
<feature type="transmembrane region" description="Helical" evidence="8">
    <location>
        <begin position="644"/>
        <end position="662"/>
    </location>
</feature>
<keyword evidence="5" id="KW-0560">Oxidoreductase</keyword>
<proteinExistence type="predicted"/>
<feature type="transmembrane region" description="Helical" evidence="8">
    <location>
        <begin position="107"/>
        <end position="124"/>
    </location>
</feature>
<dbReference type="Proteomes" id="UP000249239">
    <property type="component" value="Unassembled WGS sequence"/>
</dbReference>
<dbReference type="AlphaFoldDB" id="A0A2W7P1G7"/>